<dbReference type="eggNOG" id="arCOG03056">
    <property type="taxonomic scope" value="Archaea"/>
</dbReference>
<accession>D9Q233</accession>
<dbReference type="AlphaFoldDB" id="D9Q233"/>
<dbReference type="KEGG" id="asc:ASAC_0966"/>
<dbReference type="CDD" id="cd01610">
    <property type="entry name" value="PAP2_like"/>
    <property type="match status" value="1"/>
</dbReference>
<dbReference type="InterPro" id="IPR000326">
    <property type="entry name" value="PAP2/HPO"/>
</dbReference>
<dbReference type="RefSeq" id="WP_013266883.1">
    <property type="nucleotide sequence ID" value="NC_014374.1"/>
</dbReference>
<feature type="transmembrane region" description="Helical" evidence="1">
    <location>
        <begin position="88"/>
        <end position="110"/>
    </location>
</feature>
<evidence type="ECO:0000256" key="1">
    <source>
        <dbReference type="SAM" id="Phobius"/>
    </source>
</evidence>
<dbReference type="Proteomes" id="UP000000346">
    <property type="component" value="Chromosome"/>
</dbReference>
<proteinExistence type="predicted"/>
<dbReference type="HOGENOM" id="CLU_111005_0_0_2"/>
<dbReference type="InParanoid" id="D9Q233"/>
<keyword evidence="1" id="KW-0812">Transmembrane</keyword>
<evidence type="ECO:0000313" key="4">
    <source>
        <dbReference type="Proteomes" id="UP000000346"/>
    </source>
</evidence>
<gene>
    <name evidence="3" type="ordered locus">ASAC_0966</name>
</gene>
<keyword evidence="4" id="KW-1185">Reference proteome</keyword>
<keyword evidence="1" id="KW-0472">Membrane</keyword>
<feature type="transmembrane region" description="Helical" evidence="1">
    <location>
        <begin position="52"/>
        <end position="76"/>
    </location>
</feature>
<reference evidence="3 4" key="1">
    <citation type="journal article" date="2010" name="Appl. Environ. Microbiol.">
        <title>The genome sequence of the crenarchaeon Acidilobus saccharovorans supports a new order, Acidilobales, and suggests an important ecological role in terrestrial acidic hot springs.</title>
        <authorList>
            <person name="Mardanov A.V."/>
            <person name="Svetlitchnyi V.A."/>
            <person name="Beletsky A.V."/>
            <person name="Prokofeva M.I."/>
            <person name="Bonch-Osmolovskaya E.A."/>
            <person name="Ravin N.V."/>
            <person name="Skryabin K.G."/>
        </authorList>
    </citation>
    <scope>NUCLEOTIDE SEQUENCE [LARGE SCALE GENOMIC DNA]</scope>
    <source>
        <strain evidence="4">DSM 16705 / JCM 18335 / VKM B-2471 / 345-15</strain>
    </source>
</reference>
<dbReference type="Gene3D" id="1.20.144.10">
    <property type="entry name" value="Phosphatidic acid phosphatase type 2/haloperoxidase"/>
    <property type="match status" value="1"/>
</dbReference>
<evidence type="ECO:0000259" key="2">
    <source>
        <dbReference type="SMART" id="SM00014"/>
    </source>
</evidence>
<dbReference type="STRING" id="666510.ASAC_0966"/>
<dbReference type="OrthoDB" id="10182at2157"/>
<dbReference type="PANTHER" id="PTHR14969:SF13">
    <property type="entry name" value="AT30094P"/>
    <property type="match status" value="1"/>
</dbReference>
<name>D9Q233_ACIS3</name>
<feature type="domain" description="Phosphatidic acid phosphatase type 2/haloperoxidase" evidence="2">
    <location>
        <begin position="89"/>
        <end position="202"/>
    </location>
</feature>
<keyword evidence="1" id="KW-1133">Transmembrane helix</keyword>
<organism evidence="3 4">
    <name type="scientific">Acidilobus saccharovorans (strain DSM 16705 / JCM 18335 / VKM B-2471 / 345-15)</name>
    <dbReference type="NCBI Taxonomy" id="666510"/>
    <lineage>
        <taxon>Archaea</taxon>
        <taxon>Thermoproteota</taxon>
        <taxon>Thermoprotei</taxon>
        <taxon>Acidilobales</taxon>
        <taxon>Acidilobaceae</taxon>
        <taxon>Acidilobus</taxon>
    </lineage>
</organism>
<evidence type="ECO:0000313" key="3">
    <source>
        <dbReference type="EMBL" id="ADL19371.1"/>
    </source>
</evidence>
<sequence>MGSGERHANLRAFLIASAALVVVLVLELLRGVDGIDIINQVVLRNIGPDRQVIVEGISYTASLEVFAVLTAIAYFFDVGVHKSASKRLTSFAVAVIFSMIVTAILKAYIMEPRPHEPFIYFGLLGNLLNADYYGFPSGHTVRVTVLAYYFTATPSMRRRGLSYVVILYAAVIMFTRLLLQVHWLWDIVGGIVVGVWSSLLVDGIGERLWVPLYNATLGRLSFLRLRQ</sequence>
<dbReference type="SUPFAM" id="SSF48317">
    <property type="entry name" value="Acid phosphatase/Vanadium-dependent haloperoxidase"/>
    <property type="match status" value="1"/>
</dbReference>
<feature type="transmembrane region" description="Helical" evidence="1">
    <location>
        <begin position="161"/>
        <end position="177"/>
    </location>
</feature>
<dbReference type="InterPro" id="IPR036938">
    <property type="entry name" value="PAP2/HPO_sf"/>
</dbReference>
<feature type="transmembrane region" description="Helical" evidence="1">
    <location>
        <begin position="12"/>
        <end position="32"/>
    </location>
</feature>
<dbReference type="GO" id="GO:0042392">
    <property type="term" value="F:sphingosine-1-phosphate phosphatase activity"/>
    <property type="evidence" value="ECO:0007669"/>
    <property type="project" value="TreeGrafter"/>
</dbReference>
<dbReference type="EMBL" id="CP001742">
    <property type="protein sequence ID" value="ADL19371.1"/>
    <property type="molecule type" value="Genomic_DNA"/>
</dbReference>
<protein>
    <submittedName>
        <fullName evidence="3">Membrane-associated phosphatase</fullName>
    </submittedName>
</protein>
<dbReference type="Pfam" id="PF01569">
    <property type="entry name" value="PAP2"/>
    <property type="match status" value="1"/>
</dbReference>
<dbReference type="SMART" id="SM00014">
    <property type="entry name" value="acidPPc"/>
    <property type="match status" value="1"/>
</dbReference>
<feature type="transmembrane region" description="Helical" evidence="1">
    <location>
        <begin position="183"/>
        <end position="201"/>
    </location>
</feature>
<dbReference type="PANTHER" id="PTHR14969">
    <property type="entry name" value="SPHINGOSINE-1-PHOSPHATE PHOSPHOHYDROLASE"/>
    <property type="match status" value="1"/>
</dbReference>
<dbReference type="GeneID" id="9499208"/>
<dbReference type="FunCoup" id="D9Q233">
    <property type="interactions" value="1"/>
</dbReference>